<dbReference type="Proteomes" id="UP000625780">
    <property type="component" value="Unassembled WGS sequence"/>
</dbReference>
<evidence type="ECO:0000313" key="3">
    <source>
        <dbReference type="Proteomes" id="UP000625780"/>
    </source>
</evidence>
<gene>
    <name evidence="2" type="ORF">GCM10011361_02540</name>
</gene>
<dbReference type="PROSITE" id="PS51257">
    <property type="entry name" value="PROKAR_LIPOPROTEIN"/>
    <property type="match status" value="1"/>
</dbReference>
<name>A0ABQ1QRP1_9FLAO</name>
<dbReference type="RefSeq" id="WP_188368898.1">
    <property type="nucleotide sequence ID" value="NZ_BMFH01000001.1"/>
</dbReference>
<feature type="chain" id="PRO_5046967107" evidence="1">
    <location>
        <begin position="22"/>
        <end position="145"/>
    </location>
</feature>
<organism evidence="2 3">
    <name type="scientific">Muriicola marianensis</name>
    <dbReference type="NCBI Taxonomy" id="1324801"/>
    <lineage>
        <taxon>Bacteria</taxon>
        <taxon>Pseudomonadati</taxon>
        <taxon>Bacteroidota</taxon>
        <taxon>Flavobacteriia</taxon>
        <taxon>Flavobacteriales</taxon>
        <taxon>Flavobacteriaceae</taxon>
        <taxon>Muriicola</taxon>
    </lineage>
</organism>
<dbReference type="CDD" id="cd22784">
    <property type="entry name" value="DPBB_MltA_YuiC-like"/>
    <property type="match status" value="1"/>
</dbReference>
<protein>
    <submittedName>
        <fullName evidence="2">Lipoprotein</fullName>
    </submittedName>
</protein>
<reference evidence="3" key="1">
    <citation type="journal article" date="2019" name="Int. J. Syst. Evol. Microbiol.">
        <title>The Global Catalogue of Microorganisms (GCM) 10K type strain sequencing project: providing services to taxonomists for standard genome sequencing and annotation.</title>
        <authorList>
            <consortium name="The Broad Institute Genomics Platform"/>
            <consortium name="The Broad Institute Genome Sequencing Center for Infectious Disease"/>
            <person name="Wu L."/>
            <person name="Ma J."/>
        </authorList>
    </citation>
    <scope>NUCLEOTIDE SEQUENCE [LARGE SCALE GENOMIC DNA]</scope>
    <source>
        <strain evidence="3">CGMCC 1.12606</strain>
    </source>
</reference>
<keyword evidence="3" id="KW-1185">Reference proteome</keyword>
<comment type="caution">
    <text evidence="2">The sequence shown here is derived from an EMBL/GenBank/DDBJ whole genome shotgun (WGS) entry which is preliminary data.</text>
</comment>
<proteinExistence type="predicted"/>
<keyword evidence="1" id="KW-0732">Signal</keyword>
<accession>A0ABQ1QRP1</accession>
<feature type="signal peptide" evidence="1">
    <location>
        <begin position="1"/>
        <end position="21"/>
    </location>
</feature>
<keyword evidence="2" id="KW-0449">Lipoprotein</keyword>
<evidence type="ECO:0000313" key="2">
    <source>
        <dbReference type="EMBL" id="GGD38885.1"/>
    </source>
</evidence>
<evidence type="ECO:0000256" key="1">
    <source>
        <dbReference type="SAM" id="SignalP"/>
    </source>
</evidence>
<dbReference type="EMBL" id="BMFH01000001">
    <property type="protein sequence ID" value="GGD38885.1"/>
    <property type="molecule type" value="Genomic_DNA"/>
</dbReference>
<sequence length="145" mass="16656">MKYLRIKAILFLLFSSGFVSCSDNEDKWVWKTMEVTATAYNAIESQTNSLINIAAWGDTLKPGMKCIAVSRDLLKKGLKYDTPVRIEGFEGIYLVKDKMHSRWENRIDIFMGLDVQKAREWGRKKVIIQYGVKVVDSSRTNISVK</sequence>